<dbReference type="InterPro" id="IPR013083">
    <property type="entry name" value="Znf_RING/FYVE/PHD"/>
</dbReference>
<feature type="region of interest" description="Disordered" evidence="7">
    <location>
        <begin position="1"/>
        <end position="34"/>
    </location>
</feature>
<keyword evidence="10" id="KW-1185">Reference proteome</keyword>
<feature type="compositionally biased region" description="Polar residues" evidence="7">
    <location>
        <begin position="2989"/>
        <end position="3004"/>
    </location>
</feature>
<evidence type="ECO:0000256" key="4">
    <source>
        <dbReference type="ARBA" id="ARBA00022833"/>
    </source>
</evidence>
<feature type="compositionally biased region" description="Low complexity" evidence="7">
    <location>
        <begin position="834"/>
        <end position="862"/>
    </location>
</feature>
<feature type="region of interest" description="Disordered" evidence="7">
    <location>
        <begin position="1712"/>
        <end position="1739"/>
    </location>
</feature>
<feature type="region of interest" description="Disordered" evidence="7">
    <location>
        <begin position="176"/>
        <end position="246"/>
    </location>
</feature>
<dbReference type="InterPro" id="IPR001841">
    <property type="entry name" value="Znf_RING"/>
</dbReference>
<feature type="compositionally biased region" description="Polar residues" evidence="7">
    <location>
        <begin position="773"/>
        <end position="792"/>
    </location>
</feature>
<feature type="compositionally biased region" description="Polar residues" evidence="7">
    <location>
        <begin position="178"/>
        <end position="192"/>
    </location>
</feature>
<sequence>MAADDYHPISKHGKTTAASAVSPSSIKKPKERVPAKPDMPEINCYLMCQLCSGYLIDATAIIECQHTFCKSCILKYLETNSYCPICDVQLNKAKPHLSLRSDIIIQRLVYKLVPGLLVSEIRRRRDFFIKNGMDPVEAAESASNSIAAEIEASSDLSTILSLDDVVSLSVEYFRSDESSSVPGSKGTDTNGKQSQQQVSASQNQQTQQQHQKSNVKSNNVSSASGDTTSSVNATISDVSTDNSEQANDRRYLQCPAAVSVGLLKKFIRMKYGLSDDYRVDLLYNGDRDSILENDLTLLDVAFIFKWNKDDPMMFQYRIFERPVKSISVYSGMKRPAPSVMDEPPDDDTASGPHNRSSMFPSSSAPSSKLPRLTDSTSTSSNQGSVPNNNTSGKSTTTSTSTTANAADEATSTTTKNQCSKSTYNSTVTPSALKVEKEEAEEDEDDDEDDEEDYELVERKSHMKGIKSSRRRSIKESMKRSVASNLRSHIPRSHSTDSKSNTTESERDSKNENSLSSSNSKRDAGLSKSSGKKKGNSNDGKEQKDARGRLSSSSSSKGSSSTEQQQTTGSLKLSISTSGVTPVVSSSIVGEKKEPLKLSLGSVLAKGNKSPERKHHKHKHHHKLRHRDKQIKGVASVVCQKPLKLSFTLSPPSGTITTSQPNNHQTQANQSQNKSGSMKQASSTSSQDSGIEVKEPAGRANKPVVGMQNFNNSARTSSSAHGHLNNISKSISVSVNTNANNNSSTIINKGDQYGNKGLSPAELIPKNTGIEIQPTTIPISSSHGQISQHTQQQSNVSSSGSSGGNNNSSHKHSHPLLPDSVHVPKSVTLIPVNPNSMGMSNSSIGKGSSSQEKGGSGSQGNQNRINAHTFTHPITNKSLHQITVTEVPPPPKPSGSPSMMGNNISNNTHSSISGSTSNPIEKVIANAANNKPQFNGPGSMEITKIYCGTTKENPAKKLKDRKGLDISITGTGINVSVNKSSQKLEETLRQKVNIAIGGGNGSISVTPAPNNSSQSSGNNNVGVGSNNNSGSGQVNKMKSISTAASLLSGKMPPGITIGPATAPSSSGISGSNNNASSNSNPVSVHPNTGNNNIVKGLGFTLPPHLTAHPHIPNNMKNANNKIKSDKSSSNNMNMNNSRLLNKDSISIIGKGNGNGGQQPPPVEITISAAGGNKSHANITSRGINIMNKSKINDPLASIFDITQGIRKSPSPTNNAKDTKTGVTSTPISITPSSMPPSNSVSTTVSSSGSNKNMVSKRPYELTGASQGSNNKKVKESPEVKRGRSASTSSEPGKANNSSSGKSRDAEIPLDLSGRSTRTTPPITIPHRESSKSPSVSASGNTLSEKRAPSKSPETVKAGITIAPSTISNNFLSTKINQKQHTKEPFKGQSQSVSVSKSSPNQASKIGSIVENLAQKQAQQQLQIQKNSHNHQQQSQQQSHHQHRHHSTTPTSNSSASITSPNSSNINAHSGGSSNNNVSNMKGSGSGSVPSIKVSPSSGSNNSMNKGPTLPNSSGLGSPITGSSMGSPAIPITSPSPPGDHLRNLWTLSDTAARQGKLNSMNELLAAASLFSPPGHPHPLAGQHQLAGSPSGAAAFNPNMFAQFSHHLASLGNKIPPGMFDPHIMAAALNAHNAHAAGLRMHHFVGSMSPPLNMPNAFYPHGAPTQQPSPVSPVTAGGLKIPNVTPKPPSNTANTGVKINPNPIPFAPLFSHSVPVSSPKSPNSSILPAPGTAKSPTAPIANTNIPPALPFTTSASSMVSNALSNHSNSTSSSASEPKHSFSSNNKGNSGSVSQHHDSSSTTHTSNSKSTKINGTMSTALPVFPPGIHNPLLSSRSSNSSSSNNSSSTSNLQSGSNSATSKTFSPFASKMNSTKGGIPNSMKISNFLPSKPKDSASDASAEATITSGSNYHIPVSQTKPNFSLSPTRPISNSTLNSIPSLNIPKGPSIKESPISPVKSIPTSATAILNANPLKPSSMTCASLLRPDTTFSKPSSHPMMNSLSPTKGDQGSLGLCSSRSRTPSSESALSPGSLNIKAISPGAVSSNKSPNGSKDLFRVEESKSQKTSSPTKDEITSKKQIGNIPMGPSDACHARNFNTSTSAMQLLSPTQQHQQGLSLSRPIPIVPGFLNNSLPLSSTISVSHAATKDTLPLPSPSAKPLSPVKLASPIKINEPHLPSPVFPFPGVSVPVQVKLQDDETEIVKVAPAAVTALPVINAIPFKQEVKQVESKVERIVGELKSSNSSMTDQTQSAEKMTAKPFQSLETEARKIKADVVTSAKSVCEIPAKVQKVEIQVSSTIKNELVETATAVSENKQSSESTIQAGNNNGATTNESEAQREPTVTKVIGEKNVKESKGDVADLPHELVSSPSQNPLENQVQTFSPVKAAVDKVAEAVTEKTLSAPVQSPTILPPPSISAAALEEMQTKPVEAAVETASKVEDKEEKSVTQISVDIAIPKSDETSMQVKHPESTSLEISQEKETGQIICENNESGKIDDVEMDKVEPVSELLGQNEQQVEPKIVISMEMDNEDDNQMEIDIEESNDKMDAEEEKHEEEKIEADELKEDEDVDVEVDVVDVGVDEPMEINADGIIQSLEHDGESSEKLSEVERASIDSIANEQALSSSPMEVVDDEIDEDSNSKYEIIEFQPESTASRDDVDVDAIEKNGKEYVSNDFVEESEDVIKRQKLEMSLETQDDDDDVQLNNDSEDVTLESSDLVDKQASEHIPAESNLYPENEASNLSQDDSECGNLIIDLDPAEEQLQEDDENEEEIEELSQEEIPAPESPPKTEPEATTTVVEIAENEGTSEESVIEPEESATVPSQETAGVDNQSFSLLLNTETESELENEQQNQQCLDEVDEKQALSPADDDNTLMESIEPQVAFGEPLNQDSIPNQITINPPPIEVNGVIKCEEESKNREEDVSVPEVVAECPHVEDANTVAAADHDENDEKQEEVVASIEEPFIPAASMDEAECERIDALENNASELNDVPVSDSQLAQEDAFSTLTSEDNKNTADDQEVVEEDKKIEEEQLEEEQLENSINEPLAASVSTASVTEGNGEEAVVENYAGISPPDNENEAVHLPENDNNIGDSQNISVTDDSILSPAATDAPQEQMEESETTAMEIDESNDLVVAEPDENEATENETVPIIDDVVPQTESDNVVSTVDSSNSSLPSQVMPDETATMMEEEESLNIDDVAVISATATITTASAVATEAVALEEENNALATPTTSTSSVAIKLDISTNDDGNSNDAESLVPPSNSNLIPSGINTSNSSSSSSSSSSTVSPVEVPATGLKSIGSQSLETFGKVAAGLLASATSTINNNNNNTSLAPTTCEAMSIATTNANA</sequence>
<feature type="region of interest" description="Disordered" evidence="7">
    <location>
        <begin position="2534"/>
        <end position="2564"/>
    </location>
</feature>
<evidence type="ECO:0000256" key="3">
    <source>
        <dbReference type="ARBA" id="ARBA00022771"/>
    </source>
</evidence>
<keyword evidence="5" id="KW-0539">Nucleus</keyword>
<feature type="domain" description="RING-type" evidence="8">
    <location>
        <begin position="48"/>
        <end position="87"/>
    </location>
</feature>
<evidence type="ECO:0000256" key="1">
    <source>
        <dbReference type="ARBA" id="ARBA00004123"/>
    </source>
</evidence>
<dbReference type="Pfam" id="PF16207">
    <property type="entry name" value="RAWUL"/>
    <property type="match status" value="1"/>
</dbReference>
<evidence type="ECO:0000313" key="10">
    <source>
        <dbReference type="Proteomes" id="UP001642540"/>
    </source>
</evidence>
<gene>
    <name evidence="9" type="ORF">ODALV1_LOCUS9241</name>
</gene>
<feature type="compositionally biased region" description="Low complexity" evidence="7">
    <location>
        <begin position="1831"/>
        <end position="1855"/>
    </location>
</feature>
<feature type="region of interest" description="Disordered" evidence="7">
    <location>
        <begin position="2456"/>
        <end position="2477"/>
    </location>
</feature>
<feature type="compositionally biased region" description="Acidic residues" evidence="7">
    <location>
        <begin position="2690"/>
        <end position="2707"/>
    </location>
</feature>
<feature type="compositionally biased region" description="Polar residues" evidence="7">
    <location>
        <begin position="1856"/>
        <end position="1872"/>
    </location>
</feature>
<feature type="compositionally biased region" description="Low complexity" evidence="7">
    <location>
        <begin position="1115"/>
        <end position="1136"/>
    </location>
</feature>
<evidence type="ECO:0000256" key="5">
    <source>
        <dbReference type="ARBA" id="ARBA00023242"/>
    </source>
</evidence>
<feature type="compositionally biased region" description="Polar residues" evidence="7">
    <location>
        <begin position="3239"/>
        <end position="3260"/>
    </location>
</feature>
<reference evidence="9 10" key="1">
    <citation type="submission" date="2024-08" db="EMBL/GenBank/DDBJ databases">
        <authorList>
            <person name="Cucini C."/>
            <person name="Frati F."/>
        </authorList>
    </citation>
    <scope>NUCLEOTIDE SEQUENCE [LARGE SCALE GENOMIC DNA]</scope>
</reference>
<feature type="compositionally biased region" description="Acidic residues" evidence="7">
    <location>
        <begin position="2797"/>
        <end position="2812"/>
    </location>
</feature>
<feature type="compositionally biased region" description="Basic and acidic residues" evidence="7">
    <location>
        <begin position="2538"/>
        <end position="2552"/>
    </location>
</feature>
<dbReference type="PANTHER" id="PTHR10825:SF29">
    <property type="entry name" value="POLYCOMB GROUP RING FINGER PROTEIN 1"/>
    <property type="match status" value="1"/>
</dbReference>
<dbReference type="PROSITE" id="PS00518">
    <property type="entry name" value="ZF_RING_1"/>
    <property type="match status" value="1"/>
</dbReference>
<feature type="compositionally biased region" description="Polar residues" evidence="7">
    <location>
        <begin position="3081"/>
        <end position="3097"/>
    </location>
</feature>
<feature type="compositionally biased region" description="Polar residues" evidence="7">
    <location>
        <begin position="2039"/>
        <end position="2048"/>
    </location>
</feature>
<comment type="caution">
    <text evidence="9">The sequence shown here is derived from an EMBL/GenBank/DDBJ whole genome shotgun (WGS) entry which is preliminary data.</text>
</comment>
<feature type="compositionally biased region" description="Acidic residues" evidence="7">
    <location>
        <begin position="437"/>
        <end position="454"/>
    </location>
</feature>
<feature type="compositionally biased region" description="Polar residues" evidence="7">
    <location>
        <begin position="1492"/>
        <end position="1524"/>
    </location>
</feature>
<feature type="compositionally biased region" description="Basic residues" evidence="7">
    <location>
        <begin position="611"/>
        <end position="628"/>
    </location>
</feature>
<feature type="region of interest" description="Disordered" evidence="7">
    <location>
        <begin position="1053"/>
        <end position="1090"/>
    </location>
</feature>
<dbReference type="Proteomes" id="UP001642540">
    <property type="component" value="Unassembled WGS sequence"/>
</dbReference>
<feature type="region of interest" description="Disordered" evidence="7">
    <location>
        <begin position="1982"/>
        <end position="2085"/>
    </location>
</feature>
<feature type="region of interest" description="Disordered" evidence="7">
    <location>
        <begin position="773"/>
        <end position="864"/>
    </location>
</feature>
<feature type="compositionally biased region" description="Basic and acidic residues" evidence="7">
    <location>
        <begin position="538"/>
        <end position="547"/>
    </location>
</feature>
<feature type="compositionally biased region" description="Basic and acidic residues" evidence="7">
    <location>
        <begin position="2051"/>
        <end position="2060"/>
    </location>
</feature>
<feature type="compositionally biased region" description="Low complexity" evidence="7">
    <location>
        <begin position="1712"/>
        <end position="1723"/>
    </location>
</feature>
<feature type="compositionally biased region" description="Low complexity" evidence="7">
    <location>
        <begin position="550"/>
        <end position="588"/>
    </location>
</feature>
<feature type="region of interest" description="Disordered" evidence="7">
    <location>
        <begin position="1415"/>
        <end position="1540"/>
    </location>
</feature>
<feature type="region of interest" description="Disordered" evidence="7">
    <location>
        <begin position="1930"/>
        <end position="1953"/>
    </location>
</feature>
<feature type="compositionally biased region" description="Low complexity" evidence="7">
    <location>
        <begin position="193"/>
        <end position="222"/>
    </location>
</feature>
<feature type="compositionally biased region" description="Low complexity" evidence="7">
    <location>
        <begin position="3261"/>
        <end position="3284"/>
    </location>
</feature>
<feature type="region of interest" description="Disordered" evidence="7">
    <location>
        <begin position="1759"/>
        <end position="1899"/>
    </location>
</feature>
<dbReference type="Gene3D" id="3.10.20.90">
    <property type="entry name" value="Phosphatidylinositol 3-kinase Catalytic Subunit, Chain A, domain 1"/>
    <property type="match status" value="1"/>
</dbReference>
<keyword evidence="3 6" id="KW-0863">Zinc-finger</keyword>
<feature type="compositionally biased region" description="Low complexity" evidence="7">
    <location>
        <begin position="356"/>
        <end position="367"/>
    </location>
</feature>
<feature type="compositionally biased region" description="Low complexity" evidence="7">
    <location>
        <begin position="1009"/>
        <end position="1034"/>
    </location>
</feature>
<evidence type="ECO:0000256" key="7">
    <source>
        <dbReference type="SAM" id="MobiDB-lite"/>
    </source>
</evidence>
<evidence type="ECO:0000313" key="9">
    <source>
        <dbReference type="EMBL" id="CAL8096019.1"/>
    </source>
</evidence>
<protein>
    <recommendedName>
        <fullName evidence="8">RING-type domain-containing protein</fullName>
    </recommendedName>
</protein>
<feature type="region of interest" description="Disordered" evidence="7">
    <location>
        <begin position="335"/>
        <end position="628"/>
    </location>
</feature>
<feature type="compositionally biased region" description="Low complexity" evidence="7">
    <location>
        <begin position="1387"/>
        <end position="1397"/>
    </location>
</feature>
<dbReference type="InterPro" id="IPR017907">
    <property type="entry name" value="Znf_RING_CS"/>
</dbReference>
<feature type="compositionally biased region" description="Low complexity" evidence="7">
    <location>
        <begin position="894"/>
        <end position="914"/>
    </location>
</feature>
<feature type="region of interest" description="Disordered" evidence="7">
    <location>
        <begin position="1376"/>
        <end position="1401"/>
    </location>
</feature>
<feature type="compositionally biased region" description="Acidic residues" evidence="7">
    <location>
        <begin position="2553"/>
        <end position="2564"/>
    </location>
</feature>
<feature type="region of interest" description="Disordered" evidence="7">
    <location>
        <begin position="3064"/>
        <end position="3173"/>
    </location>
</feature>
<feature type="region of interest" description="Disordered" evidence="7">
    <location>
        <begin position="2983"/>
        <end position="3020"/>
    </location>
</feature>
<keyword evidence="4" id="KW-0862">Zinc</keyword>
<keyword evidence="2" id="KW-0479">Metal-binding</keyword>
<feature type="region of interest" description="Disordered" evidence="7">
    <location>
        <begin position="1203"/>
        <end position="1354"/>
    </location>
</feature>
<feature type="region of interest" description="Disordered" evidence="7">
    <location>
        <begin position="3239"/>
        <end position="3284"/>
    </location>
</feature>
<comment type="subcellular location">
    <subcellularLocation>
        <location evidence="1">Nucleus</location>
    </subcellularLocation>
</comment>
<feature type="compositionally biased region" description="Acidic residues" evidence="7">
    <location>
        <begin position="3110"/>
        <end position="3139"/>
    </location>
</feature>
<feature type="compositionally biased region" description="Basic and acidic residues" evidence="7">
    <location>
        <begin position="1271"/>
        <end position="1280"/>
    </location>
</feature>
<accession>A0ABP1QAV7</accession>
<evidence type="ECO:0000256" key="6">
    <source>
        <dbReference type="PROSITE-ProRule" id="PRU00175"/>
    </source>
</evidence>
<evidence type="ECO:0000259" key="8">
    <source>
        <dbReference type="PROSITE" id="PS50089"/>
    </source>
</evidence>
<feature type="compositionally biased region" description="Polar residues" evidence="7">
    <location>
        <begin position="223"/>
        <end position="245"/>
    </location>
</feature>
<feature type="compositionally biased region" description="Low complexity" evidence="7">
    <location>
        <begin position="1415"/>
        <end position="1437"/>
    </location>
</feature>
<dbReference type="CDD" id="cd17082">
    <property type="entry name" value="RAWUL_PCGF2_like"/>
    <property type="match status" value="1"/>
</dbReference>
<feature type="compositionally biased region" description="Polar residues" evidence="7">
    <location>
        <begin position="415"/>
        <end position="429"/>
    </location>
</feature>
<feature type="compositionally biased region" description="Polar residues" evidence="7">
    <location>
        <begin position="2307"/>
        <end position="2331"/>
    </location>
</feature>
<feature type="compositionally biased region" description="Low complexity" evidence="7">
    <location>
        <begin position="1759"/>
        <end position="1808"/>
    </location>
</feature>
<dbReference type="Gene3D" id="3.30.40.10">
    <property type="entry name" value="Zinc/RING finger domain, C3HC4 (zinc finger)"/>
    <property type="match status" value="1"/>
</dbReference>
<dbReference type="SMART" id="SM00184">
    <property type="entry name" value="RING"/>
    <property type="match status" value="1"/>
</dbReference>
<feature type="compositionally biased region" description="Low complexity" evidence="7">
    <location>
        <begin position="2013"/>
        <end position="2027"/>
    </location>
</feature>
<dbReference type="InterPro" id="IPR032443">
    <property type="entry name" value="RAWUL"/>
</dbReference>
<name>A0ABP1QAV7_9HEXA</name>
<feature type="region of interest" description="Disordered" evidence="7">
    <location>
        <begin position="647"/>
        <end position="722"/>
    </location>
</feature>
<feature type="region of interest" description="Disordered" evidence="7">
    <location>
        <begin position="2688"/>
        <end position="2829"/>
    </location>
</feature>
<feature type="compositionally biased region" description="Low complexity" evidence="7">
    <location>
        <begin position="3155"/>
        <end position="3168"/>
    </location>
</feature>
<feature type="region of interest" description="Disordered" evidence="7">
    <location>
        <begin position="1104"/>
        <end position="1136"/>
    </location>
</feature>
<feature type="compositionally biased region" description="Polar residues" evidence="7">
    <location>
        <begin position="1330"/>
        <end position="1341"/>
    </location>
</feature>
<feature type="compositionally biased region" description="Polar residues" evidence="7">
    <location>
        <begin position="707"/>
        <end position="719"/>
    </location>
</feature>
<feature type="compositionally biased region" description="Polar residues" evidence="7">
    <location>
        <begin position="1985"/>
        <end position="2005"/>
    </location>
</feature>
<proteinExistence type="predicted"/>
<feature type="compositionally biased region" description="Polar residues" evidence="7">
    <location>
        <begin position="2815"/>
        <end position="2829"/>
    </location>
</feature>
<feature type="compositionally biased region" description="Basic and acidic residues" evidence="7">
    <location>
        <begin position="2713"/>
        <end position="2723"/>
    </location>
</feature>
<feature type="compositionally biased region" description="Low complexity" evidence="7">
    <location>
        <begin position="387"/>
        <end position="414"/>
    </location>
</feature>
<feature type="region of interest" description="Disordered" evidence="7">
    <location>
        <begin position="997"/>
        <end position="1034"/>
    </location>
</feature>
<feature type="compositionally biased region" description="Low complexity" evidence="7">
    <location>
        <begin position="1222"/>
        <end position="1249"/>
    </location>
</feature>
<dbReference type="Pfam" id="PF13923">
    <property type="entry name" value="zf-C3HC4_2"/>
    <property type="match status" value="1"/>
</dbReference>
<feature type="region of interest" description="Disordered" evidence="7">
    <location>
        <begin position="2307"/>
        <end position="2336"/>
    </location>
</feature>
<feature type="compositionally biased region" description="Low complexity" evidence="7">
    <location>
        <begin position="793"/>
        <end position="807"/>
    </location>
</feature>
<feature type="compositionally biased region" description="Basic residues" evidence="7">
    <location>
        <begin position="460"/>
        <end position="472"/>
    </location>
</feature>
<feature type="compositionally biased region" description="Polar residues" evidence="7">
    <location>
        <begin position="1283"/>
        <end position="1299"/>
    </location>
</feature>
<dbReference type="PROSITE" id="PS50089">
    <property type="entry name" value="ZF_RING_2"/>
    <property type="match status" value="1"/>
</dbReference>
<dbReference type="PANTHER" id="PTHR10825">
    <property type="entry name" value="RING FINGER DOMAIN-CONTAINING, POLYCOMB GROUP COMPONENT"/>
    <property type="match status" value="1"/>
</dbReference>
<feature type="compositionally biased region" description="Polar residues" evidence="7">
    <location>
        <begin position="373"/>
        <end position="386"/>
    </location>
</feature>
<feature type="compositionally biased region" description="Low complexity" evidence="7">
    <location>
        <begin position="1061"/>
        <end position="1083"/>
    </location>
</feature>
<dbReference type="EMBL" id="CAXLJM020000027">
    <property type="protein sequence ID" value="CAL8096019.1"/>
    <property type="molecule type" value="Genomic_DNA"/>
</dbReference>
<dbReference type="SUPFAM" id="SSF57850">
    <property type="entry name" value="RING/U-box"/>
    <property type="match status" value="1"/>
</dbReference>
<feature type="compositionally biased region" description="Acidic residues" evidence="7">
    <location>
        <begin position="2752"/>
        <end position="2773"/>
    </location>
</feature>
<feature type="compositionally biased region" description="Polar residues" evidence="7">
    <location>
        <begin position="16"/>
        <end position="25"/>
    </location>
</feature>
<evidence type="ECO:0000256" key="2">
    <source>
        <dbReference type="ARBA" id="ARBA00022723"/>
    </source>
</evidence>
<feature type="region of interest" description="Disordered" evidence="7">
    <location>
        <begin position="884"/>
        <end position="914"/>
    </location>
</feature>
<feature type="compositionally biased region" description="Low complexity" evidence="7">
    <location>
        <begin position="1446"/>
        <end position="1481"/>
    </location>
</feature>
<organism evidence="9 10">
    <name type="scientific">Orchesella dallaii</name>
    <dbReference type="NCBI Taxonomy" id="48710"/>
    <lineage>
        <taxon>Eukaryota</taxon>
        <taxon>Metazoa</taxon>
        <taxon>Ecdysozoa</taxon>
        <taxon>Arthropoda</taxon>
        <taxon>Hexapoda</taxon>
        <taxon>Collembola</taxon>
        <taxon>Entomobryomorpha</taxon>
        <taxon>Entomobryoidea</taxon>
        <taxon>Orchesellidae</taxon>
        <taxon>Orchesellinae</taxon>
        <taxon>Orchesella</taxon>
    </lineage>
</organism>
<feature type="compositionally biased region" description="Polar residues" evidence="7">
    <location>
        <begin position="647"/>
        <end position="688"/>
    </location>
</feature>